<dbReference type="GO" id="GO:0005524">
    <property type="term" value="F:ATP binding"/>
    <property type="evidence" value="ECO:0007669"/>
    <property type="project" value="UniProtKB-UniRule"/>
</dbReference>
<dbReference type="InterPro" id="IPR011009">
    <property type="entry name" value="Kinase-like_dom_sf"/>
</dbReference>
<comment type="subcellular location">
    <subcellularLocation>
        <location evidence="1">Cytoplasm</location>
    </subcellularLocation>
</comment>
<dbReference type="PROSITE" id="PS00107">
    <property type="entry name" value="PROTEIN_KINASE_ATP"/>
    <property type="match status" value="1"/>
</dbReference>
<dbReference type="Gene3D" id="3.30.200.20">
    <property type="entry name" value="Phosphorylase Kinase, domain 1"/>
    <property type="match status" value="1"/>
</dbReference>
<dbReference type="EnsemblMetazoa" id="BGLB013950-RC">
    <property type="protein sequence ID" value="BGLB013950-PC"/>
    <property type="gene ID" value="BGLB013950"/>
</dbReference>
<dbReference type="SMART" id="SM00220">
    <property type="entry name" value="S_TKc"/>
    <property type="match status" value="1"/>
</dbReference>
<dbReference type="InterPro" id="IPR041309">
    <property type="entry name" value="TBK1_CC1"/>
</dbReference>
<dbReference type="PROSITE" id="PS50011">
    <property type="entry name" value="PROTEIN_KINASE_DOM"/>
    <property type="match status" value="1"/>
</dbReference>
<proteinExistence type="predicted"/>
<feature type="domain" description="Protein kinase" evidence="9">
    <location>
        <begin position="22"/>
        <end position="314"/>
    </location>
</feature>
<dbReference type="AlphaFoldDB" id="A0A2C9K6B5"/>
<dbReference type="GO" id="GO:0006950">
    <property type="term" value="P:response to stress"/>
    <property type="evidence" value="ECO:0007669"/>
    <property type="project" value="UniProtKB-ARBA"/>
</dbReference>
<dbReference type="FunFam" id="3.30.200.20:FF:000106">
    <property type="entry name" value="serine/threonine-protein kinase TBK1 isoform X1"/>
    <property type="match status" value="1"/>
</dbReference>
<organism evidence="10 11">
    <name type="scientific">Biomphalaria glabrata</name>
    <name type="common">Bloodfluke planorb</name>
    <name type="synonym">Freshwater snail</name>
    <dbReference type="NCBI Taxonomy" id="6526"/>
    <lineage>
        <taxon>Eukaryota</taxon>
        <taxon>Metazoa</taxon>
        <taxon>Spiralia</taxon>
        <taxon>Lophotrochozoa</taxon>
        <taxon>Mollusca</taxon>
        <taxon>Gastropoda</taxon>
        <taxon>Heterobranchia</taxon>
        <taxon>Euthyneura</taxon>
        <taxon>Panpulmonata</taxon>
        <taxon>Hygrophila</taxon>
        <taxon>Lymnaeoidea</taxon>
        <taxon>Planorbidae</taxon>
        <taxon>Biomphalaria</taxon>
    </lineage>
</organism>
<keyword evidence="7 8" id="KW-0067">ATP-binding</keyword>
<dbReference type="KEGG" id="bgt:106052993"/>
<evidence type="ECO:0000313" key="10">
    <source>
        <dbReference type="EnsemblMetazoa" id="BGLB013950-PB"/>
    </source>
</evidence>
<dbReference type="GO" id="GO:0009967">
    <property type="term" value="P:positive regulation of signal transduction"/>
    <property type="evidence" value="ECO:0007669"/>
    <property type="project" value="UniProtKB-ARBA"/>
</dbReference>
<dbReference type="GO" id="GO:0005737">
    <property type="term" value="C:cytoplasm"/>
    <property type="evidence" value="ECO:0007669"/>
    <property type="project" value="UniProtKB-SubCell"/>
</dbReference>
<evidence type="ECO:0000256" key="8">
    <source>
        <dbReference type="PROSITE-ProRule" id="PRU10141"/>
    </source>
</evidence>
<dbReference type="Pfam" id="PF18394">
    <property type="entry name" value="TBK1_CCD1"/>
    <property type="match status" value="1"/>
</dbReference>
<sequence length="787" mass="89559">MTSTSSYPVIKGTLVSTDNHTWNTADSLGRGASAIVYLGRNKNNGQVVAVKVFHDYISQKTDDIRELELLKQLNHRNIIKLIGIERLPSNKNVLIMEYCEGGSLHHMLDLPVYYYGLSEEEFILVLKHVSDGIQYLRQMCVIHRDIKPGNIMRYITADGQSVYKLTDFGAARNLNEDESFQSLYGTEEYLHPGIYERAVLKLPTQQSFDAKVDLWSLGVTFYHTATGQLPFQPFGGRSNRLKMFEIITQKESGVISGVQNFENGPIQWKRDLPETSPLSSGLKSIVIPVLAGLMEPDPPKMVSYESLFRMVKNLCEKINISVFHFSRCEDLNIYADASTSLAGLQDEIAALTDIAARDQILLVGGKGLEEIVDPSCHLKDYPVHLLQDSIYLFQKEMSETVRLSKPEIPIFPEFSVSFDMDSDARLAHSCAARGELVKRYVERNTRYQEKLTSGIFYLSVFVESRLGNTKTSQDFMKQLMDECKNHYESFFSMVQIIRSVLSVMHKTEEDLESLDAVLRDSVIRQVHAKASDRLAEIEHYRELLLTKIDEAKSHTTKLCAYCVKEKCFKKSQHHMSMISSVSSRFRRDKNVKTQMALHDENIHNFERRKLQDHCVSLKSILSDHCLPKLELIHKNCMQIGDALIKCFNRVQKIEKNLISVLNCQKLLSDKLIKLRSSTVERLKVRDTGYWSVLENSRLMTPIPEACSQETASSSNSDLIIHDSRQSFHEDVNSLSKQSMALEEKLKDLTKELQLNSIIIQSLDDGSLLSRGCVTETDMYQSDLDGNT</sequence>
<dbReference type="InterPro" id="IPR051180">
    <property type="entry name" value="IKK"/>
</dbReference>
<dbReference type="SUPFAM" id="SSF56112">
    <property type="entry name" value="Protein kinase-like (PK-like)"/>
    <property type="match status" value="1"/>
</dbReference>
<dbReference type="VEuPathDB" id="VectorBase:BGLB013950"/>
<name>A0A2C9K6B5_BIOGL</name>
<dbReference type="GO" id="GO:0004674">
    <property type="term" value="F:protein serine/threonine kinase activity"/>
    <property type="evidence" value="ECO:0007669"/>
    <property type="project" value="UniProtKB-KW"/>
</dbReference>
<dbReference type="InterPro" id="IPR017441">
    <property type="entry name" value="Protein_kinase_ATP_BS"/>
</dbReference>
<dbReference type="GO" id="GO:0045089">
    <property type="term" value="P:positive regulation of innate immune response"/>
    <property type="evidence" value="ECO:0007669"/>
    <property type="project" value="UniProtKB-ARBA"/>
</dbReference>
<gene>
    <name evidence="10" type="primary">106052993</name>
</gene>
<dbReference type="InterPro" id="IPR000719">
    <property type="entry name" value="Prot_kinase_dom"/>
</dbReference>
<dbReference type="FunFam" id="1.10.510.10:FF:000100">
    <property type="entry name" value="inhibitor of nuclear factor kappa-B kinase subunit epsilon"/>
    <property type="match status" value="1"/>
</dbReference>
<evidence type="ECO:0000259" key="9">
    <source>
        <dbReference type="PROSITE" id="PS50011"/>
    </source>
</evidence>
<dbReference type="OrthoDB" id="10013850at2759"/>
<evidence type="ECO:0000256" key="3">
    <source>
        <dbReference type="ARBA" id="ARBA00022527"/>
    </source>
</evidence>
<dbReference type="PANTHER" id="PTHR22969">
    <property type="entry name" value="IKB KINASE"/>
    <property type="match status" value="1"/>
</dbReference>
<dbReference type="RefSeq" id="XP_013063923.2">
    <property type="nucleotide sequence ID" value="XM_013208469.2"/>
</dbReference>
<keyword evidence="2" id="KW-0963">Cytoplasm</keyword>
<dbReference type="STRING" id="6526.A0A2C9K6B5"/>
<dbReference type="PANTHER" id="PTHR22969:SF15">
    <property type="entry name" value="FI05319P"/>
    <property type="match status" value="1"/>
</dbReference>
<keyword evidence="5 8" id="KW-0547">Nucleotide-binding</keyword>
<dbReference type="Gene3D" id="3.10.20.90">
    <property type="entry name" value="Phosphatidylinositol 3-kinase Catalytic Subunit, Chain A, domain 1"/>
    <property type="match status" value="1"/>
</dbReference>
<evidence type="ECO:0000256" key="7">
    <source>
        <dbReference type="ARBA" id="ARBA00022840"/>
    </source>
</evidence>
<keyword evidence="3" id="KW-0723">Serine/threonine-protein kinase</keyword>
<dbReference type="EnsemblMetazoa" id="BGLB013950-RB">
    <property type="protein sequence ID" value="BGLB013950-PB"/>
    <property type="gene ID" value="BGLB013950"/>
</dbReference>
<keyword evidence="6" id="KW-0418">Kinase</keyword>
<reference evidence="10" key="1">
    <citation type="submission" date="2020-05" db="UniProtKB">
        <authorList>
            <consortium name="EnsemblMetazoa"/>
        </authorList>
    </citation>
    <scope>IDENTIFICATION</scope>
    <source>
        <strain evidence="10">BB02</strain>
    </source>
</reference>
<dbReference type="GO" id="GO:0010628">
    <property type="term" value="P:positive regulation of gene expression"/>
    <property type="evidence" value="ECO:0007669"/>
    <property type="project" value="UniProtKB-ARBA"/>
</dbReference>
<dbReference type="CDD" id="cd12219">
    <property type="entry name" value="Ubl_TBK1_like"/>
    <property type="match status" value="1"/>
</dbReference>
<evidence type="ECO:0000256" key="2">
    <source>
        <dbReference type="ARBA" id="ARBA00022490"/>
    </source>
</evidence>
<dbReference type="RefSeq" id="XP_013063922.2">
    <property type="nucleotide sequence ID" value="XM_013208468.2"/>
</dbReference>
<dbReference type="Gene3D" id="1.20.1270.420">
    <property type="match status" value="1"/>
</dbReference>
<dbReference type="Pfam" id="PF00069">
    <property type="entry name" value="Pkinase"/>
    <property type="match status" value="1"/>
</dbReference>
<accession>A0A2C9K6B5</accession>
<evidence type="ECO:0000256" key="5">
    <source>
        <dbReference type="ARBA" id="ARBA00022741"/>
    </source>
</evidence>
<evidence type="ECO:0000256" key="6">
    <source>
        <dbReference type="ARBA" id="ARBA00022777"/>
    </source>
</evidence>
<dbReference type="Gene3D" id="1.10.510.10">
    <property type="entry name" value="Transferase(Phosphotransferase) domain 1"/>
    <property type="match status" value="1"/>
</dbReference>
<evidence type="ECO:0000256" key="1">
    <source>
        <dbReference type="ARBA" id="ARBA00004496"/>
    </source>
</evidence>
<protein>
    <recommendedName>
        <fullName evidence="9">Protein kinase domain-containing protein</fullName>
    </recommendedName>
</protein>
<evidence type="ECO:0000256" key="4">
    <source>
        <dbReference type="ARBA" id="ARBA00022679"/>
    </source>
</evidence>
<keyword evidence="4" id="KW-0808">Transferase</keyword>
<dbReference type="VEuPathDB" id="VectorBase:BGLAX_043725"/>
<evidence type="ECO:0000313" key="11">
    <source>
        <dbReference type="Proteomes" id="UP000076420"/>
    </source>
</evidence>
<dbReference type="Proteomes" id="UP000076420">
    <property type="component" value="Unassembled WGS sequence"/>
</dbReference>
<feature type="binding site" evidence="8">
    <location>
        <position position="51"/>
    </location>
    <ligand>
        <name>ATP</name>
        <dbReference type="ChEBI" id="CHEBI:30616"/>
    </ligand>
</feature>